<keyword evidence="5" id="KW-1185">Reference proteome</keyword>
<evidence type="ECO:0000256" key="3">
    <source>
        <dbReference type="SAM" id="MobiDB-lite"/>
    </source>
</evidence>
<feature type="region of interest" description="Disordered" evidence="3">
    <location>
        <begin position="86"/>
        <end position="105"/>
    </location>
</feature>
<organism evidence="4 5">
    <name type="scientific">Legionella jordanis</name>
    <dbReference type="NCBI Taxonomy" id="456"/>
    <lineage>
        <taxon>Bacteria</taxon>
        <taxon>Pseudomonadati</taxon>
        <taxon>Pseudomonadota</taxon>
        <taxon>Gammaproteobacteria</taxon>
        <taxon>Legionellales</taxon>
        <taxon>Legionellaceae</taxon>
        <taxon>Legionella</taxon>
    </lineage>
</organism>
<dbReference type="PATRIC" id="fig|456.5.peg.2912"/>
<comment type="caution">
    <text evidence="4">The sequence shown here is derived from an EMBL/GenBank/DDBJ whole genome shotgun (WGS) entry which is preliminary data.</text>
</comment>
<dbReference type="GO" id="GO:0006351">
    <property type="term" value="P:DNA-templated transcription"/>
    <property type="evidence" value="ECO:0007669"/>
    <property type="project" value="TreeGrafter"/>
</dbReference>
<dbReference type="SUPFAM" id="SSF82657">
    <property type="entry name" value="BolA-like"/>
    <property type="match status" value="1"/>
</dbReference>
<evidence type="ECO:0000313" key="4">
    <source>
        <dbReference type="EMBL" id="KTD18412.1"/>
    </source>
</evidence>
<sequence length="105" mass="12425">MSRKERILKLVQQSFQPNYLSVENESHKHHVPEGSETHFRLLMVSDHFKDLTRINRHRAINRLLAEELANGMHALSLHLYTVEEWEKRNRTSHTSPACRDGYRHG</sequence>
<dbReference type="InterPro" id="IPR050961">
    <property type="entry name" value="BolA/IbaG_stress_morph_reg"/>
</dbReference>
<name>A0A0W0VE40_9GAMM</name>
<dbReference type="GO" id="GO:0005829">
    <property type="term" value="C:cytosol"/>
    <property type="evidence" value="ECO:0007669"/>
    <property type="project" value="TreeGrafter"/>
</dbReference>
<dbReference type="Gene3D" id="3.30.300.90">
    <property type="entry name" value="BolA-like"/>
    <property type="match status" value="1"/>
</dbReference>
<gene>
    <name evidence="4" type="primary">bolA</name>
    <name evidence="4" type="ORF">Ljor_2718</name>
</gene>
<protein>
    <submittedName>
        <fullName evidence="4">Regulator of penicillin binding proteins and beta lactamase transcription (Morphogene)</fullName>
    </submittedName>
</protein>
<dbReference type="InterPro" id="IPR002634">
    <property type="entry name" value="BolA"/>
</dbReference>
<reference evidence="4 5" key="1">
    <citation type="submission" date="2015-11" db="EMBL/GenBank/DDBJ databases">
        <title>Genomic analysis of 38 Legionella species identifies large and diverse effector repertoires.</title>
        <authorList>
            <person name="Burstein D."/>
            <person name="Amaro F."/>
            <person name="Zusman T."/>
            <person name="Lifshitz Z."/>
            <person name="Cohen O."/>
            <person name="Gilbert J.A."/>
            <person name="Pupko T."/>
            <person name="Shuman H.A."/>
            <person name="Segal G."/>
        </authorList>
    </citation>
    <scope>NUCLEOTIDE SEQUENCE [LARGE SCALE GENOMIC DNA]</scope>
    <source>
        <strain evidence="4 5">BL-540</strain>
    </source>
</reference>
<evidence type="ECO:0000313" key="5">
    <source>
        <dbReference type="Proteomes" id="UP000055035"/>
    </source>
</evidence>
<evidence type="ECO:0000256" key="1">
    <source>
        <dbReference type="ARBA" id="ARBA00005578"/>
    </source>
</evidence>
<evidence type="ECO:0000256" key="2">
    <source>
        <dbReference type="RuleBase" id="RU003860"/>
    </source>
</evidence>
<dbReference type="PANTHER" id="PTHR46229">
    <property type="entry name" value="BOLA TRANSCRIPTION REGULATOR"/>
    <property type="match status" value="1"/>
</dbReference>
<accession>A0A0W0VE40</accession>
<dbReference type="PANTHER" id="PTHR46229:SF2">
    <property type="entry name" value="BOLA-LIKE PROTEIN 1"/>
    <property type="match status" value="1"/>
</dbReference>
<proteinExistence type="inferred from homology"/>
<dbReference type="AlphaFoldDB" id="A0A0W0VE40"/>
<dbReference type="InterPro" id="IPR036065">
    <property type="entry name" value="BolA-like_sf"/>
</dbReference>
<dbReference type="STRING" id="456.Ljor_2718"/>
<dbReference type="EMBL" id="LNYJ01000011">
    <property type="protein sequence ID" value="KTD18412.1"/>
    <property type="molecule type" value="Genomic_DNA"/>
</dbReference>
<dbReference type="OrthoDB" id="9801469at2"/>
<dbReference type="RefSeq" id="WP_058472074.1">
    <property type="nucleotide sequence ID" value="NZ_CAAAIC010000006.1"/>
</dbReference>
<dbReference type="PIRSF" id="PIRSF003113">
    <property type="entry name" value="BolA"/>
    <property type="match status" value="1"/>
</dbReference>
<dbReference type="Pfam" id="PF01722">
    <property type="entry name" value="BolA"/>
    <property type="match status" value="1"/>
</dbReference>
<comment type="similarity">
    <text evidence="1 2">Belongs to the BolA/IbaG family.</text>
</comment>
<dbReference type="Proteomes" id="UP000055035">
    <property type="component" value="Unassembled WGS sequence"/>
</dbReference>